<evidence type="ECO:0000259" key="6">
    <source>
        <dbReference type="SMART" id="SM00454"/>
    </source>
</evidence>
<name>A0A8C2BW75_CYPCA</name>
<evidence type="ECO:0000313" key="7">
    <source>
        <dbReference type="Ensembl" id="ENSCCRP00020003399.1"/>
    </source>
</evidence>
<dbReference type="InterPro" id="IPR013761">
    <property type="entry name" value="SAM/pointed_sf"/>
</dbReference>
<evidence type="ECO:0000256" key="1">
    <source>
        <dbReference type="ARBA" id="ARBA00004496"/>
    </source>
</evidence>
<dbReference type="PANTHER" id="PTHR12515:SF9">
    <property type="entry name" value="PROTEIN SMAUG HOMOLOG 2"/>
    <property type="match status" value="1"/>
</dbReference>
<dbReference type="SMART" id="SM00454">
    <property type="entry name" value="SAM"/>
    <property type="match status" value="1"/>
</dbReference>
<feature type="compositionally biased region" description="Polar residues" evidence="5">
    <location>
        <begin position="581"/>
        <end position="597"/>
    </location>
</feature>
<dbReference type="Proteomes" id="UP000694701">
    <property type="component" value="Unplaced"/>
</dbReference>
<dbReference type="Gene3D" id="1.25.40.170">
    <property type="entry name" value="Smaug, PHAT domain"/>
    <property type="match status" value="1"/>
</dbReference>
<dbReference type="InterPro" id="IPR001660">
    <property type="entry name" value="SAM"/>
</dbReference>
<evidence type="ECO:0000256" key="3">
    <source>
        <dbReference type="ARBA" id="ARBA00022490"/>
    </source>
</evidence>
<dbReference type="PANTHER" id="PTHR12515">
    <property type="entry name" value="STERILE ALPHA MOTIF DOMAIN CONTAINING PROTEIN 4-RELATED"/>
    <property type="match status" value="1"/>
</dbReference>
<dbReference type="Pfam" id="PF26034">
    <property type="entry name" value="PHAT_SMAUG"/>
    <property type="match status" value="1"/>
</dbReference>
<dbReference type="InterPro" id="IPR058599">
    <property type="entry name" value="PHAT_Smg/ZCCHC2-like"/>
</dbReference>
<dbReference type="GO" id="GO:0030371">
    <property type="term" value="F:translation repressor activity"/>
    <property type="evidence" value="ECO:0007669"/>
    <property type="project" value="InterPro"/>
</dbReference>
<feature type="compositionally biased region" description="Polar residues" evidence="5">
    <location>
        <begin position="236"/>
        <end position="251"/>
    </location>
</feature>
<dbReference type="InterPro" id="IPR037093">
    <property type="entry name" value="PHAT_dom_sf"/>
</dbReference>
<keyword evidence="4" id="KW-0678">Repressor</keyword>
<evidence type="ECO:0000256" key="4">
    <source>
        <dbReference type="ARBA" id="ARBA00022491"/>
    </source>
</evidence>
<dbReference type="Gene3D" id="1.10.150.50">
    <property type="entry name" value="Transcription Factor, Ets-1"/>
    <property type="match status" value="1"/>
</dbReference>
<dbReference type="AlphaFoldDB" id="A0A8C2BW75"/>
<comment type="similarity">
    <text evidence="2">Belongs to the SMAUG family.</text>
</comment>
<feature type="compositionally biased region" description="Polar residues" evidence="5">
    <location>
        <begin position="191"/>
        <end position="200"/>
    </location>
</feature>
<keyword evidence="3" id="KW-0963">Cytoplasm</keyword>
<proteinExistence type="inferred from homology"/>
<sequence length="651" mass="71272">MMFRDQVGILTDWFKGWNECEQTVALLSLLKRVSRTQARFLHICLDHWLADCTEIHILEAEANNAAVVSQWQQEPKEKAVSLLLSHLPLLQPRNSEAKCEYMKLLQKVLSHTIESSLFVEESRQLLSYALIHPATTLDDRNSLALWLNHLEEHLSSRPPPPGPYHHARQGSDEWPCSAESLEPAYGWQEKLPSSCSSPAGQNGHMAFPGPGGVTSPVNSSTGLAGQVQPSPLKPSMSLTPANQPACSSDWLSQEEGGGCQGVSGAEHAPLSPQSSVASSGSEQTEEQSNTRNTFQEDGSGMKDVPAWLKSLRLHKYASLFSQMTYEEMMILTEQHLESQNVTKGARHKIALSIQKLRERQSVLKSLEKDILEGGNVRNALQELQQIIITPIKVYAPPTAAQKEVEPVDKAANPGEEKESEGFQTHNPPACDGESPSAPIGDGDIAGQFTRVMGKDTLNLLCVCQAFTETQKKRLLSWKQQVLKLLRLFPRKTVMDSSVYRRGWQQYGSNSLPTAGSVSAGLGRQRQRPFQMPPRGAPPPGRMGLMSAGGLTGASPRHSLANPPAAVSAQGRQNLWFGNPGGSNSMPSQSRSSVQRTHSLPVHTSPQTMLLFQQQECQVPGTDLEINPTLESLCLSMTEHALGDGMDRTSTI</sequence>
<dbReference type="FunFam" id="1.10.150.50:FF:000013">
    <property type="entry name" value="Protein Smaug homolog 1 isoform 2"/>
    <property type="match status" value="1"/>
</dbReference>
<feature type="region of interest" description="Disordered" evidence="5">
    <location>
        <begin position="572"/>
        <end position="597"/>
    </location>
</feature>
<organism evidence="7 8">
    <name type="scientific">Cyprinus carpio</name>
    <name type="common">Common carp</name>
    <dbReference type="NCBI Taxonomy" id="7962"/>
    <lineage>
        <taxon>Eukaryota</taxon>
        <taxon>Metazoa</taxon>
        <taxon>Chordata</taxon>
        <taxon>Craniata</taxon>
        <taxon>Vertebrata</taxon>
        <taxon>Euteleostomi</taxon>
        <taxon>Actinopterygii</taxon>
        <taxon>Neopterygii</taxon>
        <taxon>Teleostei</taxon>
        <taxon>Ostariophysi</taxon>
        <taxon>Cypriniformes</taxon>
        <taxon>Cyprinidae</taxon>
        <taxon>Cyprininae</taxon>
        <taxon>Cyprinus</taxon>
    </lineage>
</organism>
<evidence type="ECO:0000256" key="5">
    <source>
        <dbReference type="SAM" id="MobiDB-lite"/>
    </source>
</evidence>
<evidence type="ECO:0000256" key="2">
    <source>
        <dbReference type="ARBA" id="ARBA00008232"/>
    </source>
</evidence>
<feature type="compositionally biased region" description="Polar residues" evidence="5">
    <location>
        <begin position="215"/>
        <end position="229"/>
    </location>
</feature>
<accession>A0A8C2BW75</accession>
<feature type="domain" description="SAM" evidence="6">
    <location>
        <begin position="296"/>
        <end position="359"/>
    </location>
</feature>
<dbReference type="InterPro" id="IPR050897">
    <property type="entry name" value="SMAUG/VTS1_RNA-bind"/>
</dbReference>
<reference evidence="7" key="1">
    <citation type="submission" date="2025-08" db="UniProtKB">
        <authorList>
            <consortium name="Ensembl"/>
        </authorList>
    </citation>
    <scope>IDENTIFICATION</scope>
</reference>
<dbReference type="SUPFAM" id="SSF47769">
    <property type="entry name" value="SAM/Pointed domain"/>
    <property type="match status" value="1"/>
</dbReference>
<dbReference type="InterPro" id="IPR037634">
    <property type="entry name" value="Smaug_SAM"/>
</dbReference>
<dbReference type="CDD" id="cd09557">
    <property type="entry name" value="SAM_Smaug"/>
    <property type="match status" value="1"/>
</dbReference>
<evidence type="ECO:0000313" key="8">
    <source>
        <dbReference type="Proteomes" id="UP000694701"/>
    </source>
</evidence>
<comment type="subcellular location">
    <subcellularLocation>
        <location evidence="1">Cytoplasm</location>
    </subcellularLocation>
</comment>
<dbReference type="Ensembl" id="ENSCCRT00020003936.1">
    <property type="protein sequence ID" value="ENSCCRP00020003399.1"/>
    <property type="gene ID" value="ENSCCRG00020001934.1"/>
</dbReference>
<dbReference type="GO" id="GO:0003729">
    <property type="term" value="F:mRNA binding"/>
    <property type="evidence" value="ECO:0007669"/>
    <property type="project" value="TreeGrafter"/>
</dbReference>
<dbReference type="GO" id="GO:0000289">
    <property type="term" value="P:nuclear-transcribed mRNA poly(A) tail shortening"/>
    <property type="evidence" value="ECO:0007669"/>
    <property type="project" value="TreeGrafter"/>
</dbReference>
<feature type="compositionally biased region" description="Basic and acidic residues" evidence="5">
    <location>
        <begin position="403"/>
        <end position="420"/>
    </location>
</feature>
<feature type="region of interest" description="Disordered" evidence="5">
    <location>
        <begin position="511"/>
        <end position="538"/>
    </location>
</feature>
<dbReference type="Pfam" id="PF00536">
    <property type="entry name" value="SAM_1"/>
    <property type="match status" value="1"/>
</dbReference>
<feature type="compositionally biased region" description="Polar residues" evidence="5">
    <location>
        <begin position="271"/>
        <end position="296"/>
    </location>
</feature>
<feature type="region of interest" description="Disordered" evidence="5">
    <location>
        <begin position="155"/>
        <end position="175"/>
    </location>
</feature>
<dbReference type="GO" id="GO:0000932">
    <property type="term" value="C:P-body"/>
    <property type="evidence" value="ECO:0007669"/>
    <property type="project" value="TreeGrafter"/>
</dbReference>
<feature type="region of interest" description="Disordered" evidence="5">
    <location>
        <begin position="189"/>
        <end position="301"/>
    </location>
</feature>
<feature type="region of interest" description="Disordered" evidence="5">
    <location>
        <begin position="403"/>
        <end position="434"/>
    </location>
</feature>
<protein>
    <submittedName>
        <fullName evidence="7">Sterile alpha motif domain containing 4B</fullName>
    </submittedName>
</protein>